<protein>
    <submittedName>
        <fullName evidence="1">Uncharacterized protein</fullName>
    </submittedName>
</protein>
<name>A0A2S3R1F4_VIBVL</name>
<evidence type="ECO:0000313" key="2">
    <source>
        <dbReference type="Proteomes" id="UP000237466"/>
    </source>
</evidence>
<dbReference type="AlphaFoldDB" id="A0A2S3R1F4"/>
<proteinExistence type="predicted"/>
<dbReference type="PROSITE" id="PS00392">
    <property type="entry name" value="DDC_GAD_HDC_YDC"/>
    <property type="match status" value="1"/>
</dbReference>
<dbReference type="GO" id="GO:0016831">
    <property type="term" value="F:carboxy-lyase activity"/>
    <property type="evidence" value="ECO:0007669"/>
    <property type="project" value="InterPro"/>
</dbReference>
<dbReference type="Proteomes" id="UP000237466">
    <property type="component" value="Unassembled WGS sequence"/>
</dbReference>
<sequence>MKSISQQINQILRYNDNTLDAFRMDAAVLVEEACKVAYSKVTPGIMLHNIENLESLVVNYCKHFFATIGCCAFLVRD</sequence>
<dbReference type="EMBL" id="PDGH01000101">
    <property type="protein sequence ID" value="POB46925.1"/>
    <property type="molecule type" value="Genomic_DNA"/>
</dbReference>
<reference evidence="1 2" key="1">
    <citation type="journal article" date="2018" name="Front. Microbiol.">
        <title>Phylogeny of Vibrio vulnificus from the Analysis of the Core-Genome: Implications for Intra-Species Taxonomy.</title>
        <authorList>
            <person name="Roig F.J."/>
            <person name="Gonzalez-Candelas F."/>
            <person name="Sanjuan E."/>
            <person name="Fouz B."/>
            <person name="Feil E.J."/>
            <person name="Llorens C."/>
            <person name="Baker-Austin C."/>
            <person name="Oliver J.D."/>
            <person name="Danin-Poleg Y."/>
            <person name="Gibas C.J."/>
            <person name="Kashi Y."/>
            <person name="Gulig P.A."/>
            <person name="Morrison S.S."/>
            <person name="Amaro C."/>
        </authorList>
    </citation>
    <scope>NUCLEOTIDE SEQUENCE [LARGE SCALE GENOMIC DNA]</scope>
    <source>
        <strain evidence="1 2">CECT4608</strain>
    </source>
</reference>
<comment type="caution">
    <text evidence="1">The sequence shown here is derived from an EMBL/GenBank/DDBJ whole genome shotgun (WGS) entry which is preliminary data.</text>
</comment>
<organism evidence="1 2">
    <name type="scientific">Vibrio vulnificus</name>
    <dbReference type="NCBI Taxonomy" id="672"/>
    <lineage>
        <taxon>Bacteria</taxon>
        <taxon>Pseudomonadati</taxon>
        <taxon>Pseudomonadota</taxon>
        <taxon>Gammaproteobacteria</taxon>
        <taxon>Vibrionales</taxon>
        <taxon>Vibrionaceae</taxon>
        <taxon>Vibrio</taxon>
    </lineage>
</organism>
<gene>
    <name evidence="1" type="ORF">CRN52_12660</name>
</gene>
<accession>A0A2S3R1F4</accession>
<dbReference type="InterPro" id="IPR021115">
    <property type="entry name" value="Pyridoxal-P_BS"/>
</dbReference>
<evidence type="ECO:0000313" key="1">
    <source>
        <dbReference type="EMBL" id="POB46925.1"/>
    </source>
</evidence>